<dbReference type="GO" id="GO:0016887">
    <property type="term" value="F:ATP hydrolysis activity"/>
    <property type="evidence" value="ECO:0007669"/>
    <property type="project" value="InterPro"/>
</dbReference>
<evidence type="ECO:0000256" key="1">
    <source>
        <dbReference type="ARBA" id="ARBA00008239"/>
    </source>
</evidence>
<dbReference type="PRINTS" id="PR00775">
    <property type="entry name" value="HEATSHOCK90"/>
</dbReference>
<keyword evidence="9" id="KW-1185">Reference proteome</keyword>
<evidence type="ECO:0000259" key="7">
    <source>
        <dbReference type="SMART" id="SM00387"/>
    </source>
</evidence>
<dbReference type="OrthoDB" id="5426351at2759"/>
<feature type="domain" description="Histidine kinase/HSP90-like ATPase" evidence="7">
    <location>
        <begin position="48"/>
        <end position="206"/>
    </location>
</feature>
<feature type="binding site" evidence="5">
    <location>
        <position position="390"/>
    </location>
    <ligand>
        <name>ATP</name>
        <dbReference type="ChEBI" id="CHEBI:30616"/>
    </ligand>
</feature>
<feature type="binding site" evidence="5">
    <location>
        <position position="106"/>
    </location>
    <ligand>
        <name>ATP</name>
        <dbReference type="ChEBI" id="CHEBI:30616"/>
    </ligand>
</feature>
<dbReference type="InterPro" id="IPR019805">
    <property type="entry name" value="Heat_shock_protein_90_CS"/>
</dbReference>
<dbReference type="NCBIfam" id="NF003555">
    <property type="entry name" value="PRK05218.1"/>
    <property type="match status" value="1"/>
</dbReference>
<feature type="binding site" evidence="5">
    <location>
        <position position="120"/>
    </location>
    <ligand>
        <name>ATP</name>
        <dbReference type="ChEBI" id="CHEBI:30616"/>
    </ligand>
</feature>
<keyword evidence="4" id="KW-0143">Chaperone</keyword>
<evidence type="ECO:0000256" key="3">
    <source>
        <dbReference type="ARBA" id="ARBA00022840"/>
    </source>
</evidence>
<keyword evidence="3 5" id="KW-0067">ATP-binding</keyword>
<comment type="similarity">
    <text evidence="1">Belongs to the heat shock protein 90 family.</text>
</comment>
<dbReference type="FunFam" id="3.30.565.10:FF:000005">
    <property type="entry name" value="Heat shock protein 90"/>
    <property type="match status" value="1"/>
</dbReference>
<dbReference type="PANTHER" id="PTHR11528">
    <property type="entry name" value="HEAT SHOCK PROTEIN 90 FAMILY MEMBER"/>
    <property type="match status" value="1"/>
</dbReference>
<feature type="binding site" evidence="5">
    <location>
        <position position="55"/>
    </location>
    <ligand>
        <name>ATP</name>
        <dbReference type="ChEBI" id="CHEBI:30616"/>
    </ligand>
</feature>
<dbReference type="GO" id="GO:0140662">
    <property type="term" value="F:ATP-dependent protein folding chaperone"/>
    <property type="evidence" value="ECO:0007669"/>
    <property type="project" value="InterPro"/>
</dbReference>
<evidence type="ECO:0000313" key="9">
    <source>
        <dbReference type="Proteomes" id="UP000281553"/>
    </source>
</evidence>
<dbReference type="GO" id="GO:0051082">
    <property type="term" value="F:unfolded protein binding"/>
    <property type="evidence" value="ECO:0007669"/>
    <property type="project" value="InterPro"/>
</dbReference>
<dbReference type="GO" id="GO:0005524">
    <property type="term" value="F:ATP binding"/>
    <property type="evidence" value="ECO:0007669"/>
    <property type="project" value="UniProtKB-KW"/>
</dbReference>
<evidence type="ECO:0000256" key="4">
    <source>
        <dbReference type="ARBA" id="ARBA00023186"/>
    </source>
</evidence>
<dbReference type="SUPFAM" id="SSF54211">
    <property type="entry name" value="Ribosomal protein S5 domain 2-like"/>
    <property type="match status" value="1"/>
</dbReference>
<dbReference type="InterPro" id="IPR001404">
    <property type="entry name" value="Hsp90_fam"/>
</dbReference>
<dbReference type="CDD" id="cd16927">
    <property type="entry name" value="HATPase_Hsp90-like"/>
    <property type="match status" value="1"/>
</dbReference>
<feature type="non-terminal residue" evidence="8">
    <location>
        <position position="608"/>
    </location>
</feature>
<dbReference type="Proteomes" id="UP000281553">
    <property type="component" value="Unassembled WGS sequence"/>
</dbReference>
<dbReference type="PROSITE" id="PS00298">
    <property type="entry name" value="HSP90"/>
    <property type="match status" value="1"/>
</dbReference>
<feature type="binding site" evidence="5">
    <location>
        <position position="101"/>
    </location>
    <ligand>
        <name>ATP</name>
        <dbReference type="ChEBI" id="CHEBI:30616"/>
    </ligand>
</feature>
<feature type="binding site" evidence="5">
    <location>
        <begin position="121"/>
        <end position="122"/>
    </location>
    <ligand>
        <name>ATP</name>
        <dbReference type="ChEBI" id="CHEBI:30616"/>
    </ligand>
</feature>
<protein>
    <recommendedName>
        <fullName evidence="7">Histidine kinase/HSP90-like ATPase domain-containing protein</fullName>
    </recommendedName>
</protein>
<evidence type="ECO:0000256" key="6">
    <source>
        <dbReference type="SAM" id="MobiDB-lite"/>
    </source>
</evidence>
<dbReference type="PIRSF" id="PIRSF002583">
    <property type="entry name" value="Hsp90"/>
    <property type="match status" value="1"/>
</dbReference>
<feature type="binding site" evidence="5">
    <location>
        <begin position="145"/>
        <end position="150"/>
    </location>
    <ligand>
        <name>ATP</name>
        <dbReference type="ChEBI" id="CHEBI:30616"/>
    </ligand>
</feature>
<proteinExistence type="inferred from homology"/>
<feature type="binding site" evidence="5">
    <location>
        <position position="114"/>
    </location>
    <ligand>
        <name>ATP</name>
        <dbReference type="ChEBI" id="CHEBI:30616"/>
    </ligand>
</feature>
<reference evidence="8 9" key="1">
    <citation type="submission" date="2018-11" db="EMBL/GenBank/DDBJ databases">
        <authorList>
            <consortium name="Pathogen Informatics"/>
        </authorList>
    </citation>
    <scope>NUCLEOTIDE SEQUENCE [LARGE SCALE GENOMIC DNA]</scope>
</reference>
<dbReference type="SMART" id="SM00387">
    <property type="entry name" value="HATPase_c"/>
    <property type="match status" value="1"/>
</dbReference>
<evidence type="ECO:0000256" key="2">
    <source>
        <dbReference type="ARBA" id="ARBA00022741"/>
    </source>
</evidence>
<dbReference type="InterPro" id="IPR036890">
    <property type="entry name" value="HATPase_C_sf"/>
</dbReference>
<dbReference type="SUPFAM" id="SSF55874">
    <property type="entry name" value="ATPase domain of HSP90 chaperone/DNA topoisomerase II/histidine kinase"/>
    <property type="match status" value="1"/>
</dbReference>
<dbReference type="Pfam" id="PF13589">
    <property type="entry name" value="HATPase_c_3"/>
    <property type="match status" value="1"/>
</dbReference>
<dbReference type="Gene3D" id="3.30.230.80">
    <property type="match status" value="1"/>
</dbReference>
<dbReference type="Gene3D" id="3.40.50.11260">
    <property type="match status" value="1"/>
</dbReference>
<dbReference type="EMBL" id="UYRU01005176">
    <property type="protein sequence ID" value="VDK38440.1"/>
    <property type="molecule type" value="Genomic_DNA"/>
</dbReference>
<sequence length="608" mass="70035">MIGTVVTREMDSVEYEALRQSVKNAEKQVFETNVDKMMKLIINSLYKNKDIFLREQISNAVDALEKIRFVSVTDSSVLESLPDLYIRIKVNEKEKTITIRDTGIGMTKEELQKNLGTIAKSGTADFMKHLENVGNQSSLTDLIGQFGVGFYSAFIVADRVTVVSKSSGDKQHIWESDSTSFQIAEDPRGDTLVRGTEIILHVKEEAREFLQISNLKQIANKYSQFVTFPIYLWDSRTEQVTEEPEGEKPTDTSDDVEEDTKEKEKDKKVEKTVWDWVQINKQKPLWTRKPSEVAEEEYIALFKAFTSDYQELLAKVHFEAEGEVSFKSILFIPKKARYDLYNSHKPITDNIKLYVRRVFITNNVEEMLPRYLAFVYGVVDSDNLPLNVSRETLQQSKLLKLIKKKLVRKVIELISKLPKKDYEEFWKQYSVSIKLGVLEDQPNRSKLTDLLRFHTSHSEKDLSSFDDYISRMKDKQEAIFYLGGSNIEEAKQSPFVEKALRKGFEVIYMTEPMDEFVMQALTEVKSKKLQNLAKEGVILDDTENSKQKFAEQTATFAPLTKWLKDTALEGLIKEATVSQRLHDSPCALVADQYSWSGNFERIMTNQAF</sequence>
<accession>A0A3P6Q2E5</accession>
<dbReference type="AlphaFoldDB" id="A0A3P6Q2E5"/>
<evidence type="ECO:0000313" key="8">
    <source>
        <dbReference type="EMBL" id="VDK38440.1"/>
    </source>
</evidence>
<evidence type="ECO:0000256" key="5">
    <source>
        <dbReference type="PIRSR" id="PIRSR002583-1"/>
    </source>
</evidence>
<feature type="binding site" evidence="5">
    <location>
        <position position="59"/>
    </location>
    <ligand>
        <name>ATP</name>
        <dbReference type="ChEBI" id="CHEBI:30616"/>
    </ligand>
</feature>
<dbReference type="HAMAP" id="MF_00505">
    <property type="entry name" value="HSP90"/>
    <property type="match status" value="1"/>
</dbReference>
<feature type="binding site" evidence="5">
    <location>
        <position position="196"/>
    </location>
    <ligand>
        <name>ATP</name>
        <dbReference type="ChEBI" id="CHEBI:30616"/>
    </ligand>
</feature>
<dbReference type="InterPro" id="IPR003594">
    <property type="entry name" value="HATPase_dom"/>
</dbReference>
<dbReference type="FunFam" id="3.30.230.80:FF:000001">
    <property type="entry name" value="Heat shock protein 90 alpha"/>
    <property type="match status" value="1"/>
</dbReference>
<dbReference type="Gene3D" id="3.30.565.10">
    <property type="entry name" value="Histidine kinase-like ATPase, C-terminal domain"/>
    <property type="match status" value="1"/>
</dbReference>
<gene>
    <name evidence="8" type="ORF">DILT_LOCUS945</name>
</gene>
<dbReference type="SUPFAM" id="SSF110942">
    <property type="entry name" value="HSP90 C-terminal domain"/>
    <property type="match status" value="1"/>
</dbReference>
<dbReference type="Gene3D" id="1.20.120.790">
    <property type="entry name" value="Heat shock protein 90, C-terminal domain"/>
    <property type="match status" value="1"/>
</dbReference>
<dbReference type="Pfam" id="PF00183">
    <property type="entry name" value="HSP90"/>
    <property type="match status" value="1"/>
</dbReference>
<keyword evidence="2 5" id="KW-0547">Nucleotide-binding</keyword>
<dbReference type="InterPro" id="IPR020575">
    <property type="entry name" value="Hsp90_N"/>
</dbReference>
<dbReference type="InterPro" id="IPR037196">
    <property type="entry name" value="HSP90_C"/>
</dbReference>
<dbReference type="InterPro" id="IPR020568">
    <property type="entry name" value="Ribosomal_Su5_D2-typ_SF"/>
</dbReference>
<name>A0A3P6Q2E5_DIBLA</name>
<organism evidence="8 9">
    <name type="scientific">Dibothriocephalus latus</name>
    <name type="common">Fish tapeworm</name>
    <name type="synonym">Diphyllobothrium latum</name>
    <dbReference type="NCBI Taxonomy" id="60516"/>
    <lineage>
        <taxon>Eukaryota</taxon>
        <taxon>Metazoa</taxon>
        <taxon>Spiralia</taxon>
        <taxon>Lophotrochozoa</taxon>
        <taxon>Platyhelminthes</taxon>
        <taxon>Cestoda</taxon>
        <taxon>Eucestoda</taxon>
        <taxon>Diphyllobothriidea</taxon>
        <taxon>Diphyllobothriidae</taxon>
        <taxon>Dibothriocephalus</taxon>
    </lineage>
</organism>
<feature type="region of interest" description="Disordered" evidence="6">
    <location>
        <begin position="239"/>
        <end position="264"/>
    </location>
</feature>